<dbReference type="Gene3D" id="3.30.572.10">
    <property type="entry name" value="Thymidylate synthase/dCMP hydroxymethylase domain"/>
    <property type="match status" value="1"/>
</dbReference>
<evidence type="ECO:0000259" key="3">
    <source>
        <dbReference type="Pfam" id="PF00303"/>
    </source>
</evidence>
<evidence type="ECO:0000313" key="5">
    <source>
        <dbReference type="EMBL" id="USR89710.1"/>
    </source>
</evidence>
<dbReference type="EMBL" id="CP098611">
    <property type="protein sequence ID" value="USR89710.1"/>
    <property type="molecule type" value="Genomic_DNA"/>
</dbReference>
<dbReference type="InterPro" id="IPR036926">
    <property type="entry name" value="Thymidate_synth/dCMP_Mease_sf"/>
</dbReference>
<evidence type="ECO:0000313" key="6">
    <source>
        <dbReference type="Proteomes" id="UP001056708"/>
    </source>
</evidence>
<keyword evidence="6" id="KW-1185">Reference proteome</keyword>
<dbReference type="InterPro" id="IPR025595">
    <property type="entry name" value="PterinBD-DUF4346"/>
</dbReference>
<name>A0ABY5ALL2_9CYAN</name>
<dbReference type="InterPro" id="IPR023451">
    <property type="entry name" value="Thymidate_synth/dCMP_Mease_dom"/>
</dbReference>
<dbReference type="PANTHER" id="PTHR11548">
    <property type="entry name" value="THYMIDYLATE SYNTHASE 1"/>
    <property type="match status" value="1"/>
</dbReference>
<accession>A0ABY5ALL2</accession>
<dbReference type="RefSeq" id="WP_252660768.1">
    <property type="nucleotide sequence ID" value="NZ_CP098611.1"/>
</dbReference>
<dbReference type="Pfam" id="PF14251">
    <property type="entry name" value="PterinBD-DUF4346"/>
    <property type="match status" value="1"/>
</dbReference>
<dbReference type="SUPFAM" id="SSF55831">
    <property type="entry name" value="Thymidylate synthase/dCMP hydroxymethylase"/>
    <property type="match status" value="1"/>
</dbReference>
<keyword evidence="2" id="KW-0808">Transferase</keyword>
<dbReference type="Pfam" id="PF00303">
    <property type="entry name" value="Thymidylat_synt"/>
    <property type="match status" value="1"/>
</dbReference>
<reference evidence="5" key="1">
    <citation type="submission" date="2022-06" db="EMBL/GenBank/DDBJ databases">
        <title>Genome sequence of Phormidium yuhuli AB48 isolated from an industrial photobioreactor environment.</title>
        <authorList>
            <person name="Qiu Y."/>
            <person name="Noonan A.J.C."/>
            <person name="Dofher K."/>
            <person name="Koch M."/>
            <person name="Kieft B."/>
            <person name="Lin X."/>
            <person name="Ziels R.M."/>
            <person name="Hallam S.J."/>
        </authorList>
    </citation>
    <scope>NUCLEOTIDE SEQUENCE</scope>
    <source>
        <strain evidence="5">AB48</strain>
    </source>
</reference>
<feature type="domain" description="Thymidylate synthase/dCMP hydroxymethylase" evidence="3">
    <location>
        <begin position="262"/>
        <end position="403"/>
    </location>
</feature>
<proteinExistence type="predicted"/>
<dbReference type="PANTHER" id="PTHR11548:SF1">
    <property type="entry name" value="THYMIDYLATE SYNTHASE 1"/>
    <property type="match status" value="1"/>
</dbReference>
<sequence length="500" mass="56087">MPHPYQPHYKPNQLICGTGTIAIVSGWTVKEAIAKHLQPQDYAVIGQLYSPTRGISVLVRNLLLNPQVHHLIIVDATREDRNAGSGRCLADFFAQGVRPGQTDTGRDCWLINSSVVGYLDAELPLEAIAQLREAITCYRVEDIKSALHLVEKIAQQPSPPPWGSPQSFPESRVESALKPGRRYGHRIEGRTIAETWVKLIHRIRRTGTLRNTQHDSQWQELINLMAIVTDEPPDLYFPDPNYLPVSRDFVADYMGQIQDDARSKDGVKYTYGQRLRSWFGVDQIQQVIQQLSDNPDSARAVMSLWDAQQDGQSNGSPPCLNHIWTRLVDGELSLTATFRSNDMFGAWVANAMGLRALQQHLKQHIECRNNGLKLRLGPLITVSESAHIYDDCWENADTLIEQQYPRLLKDRNFADPSGSFTLLVSGGEIVVEHLSPGSGEPVGCYVGKTARRLYQQIAADCPALETEHALYLGTELQKAELSLKLDLNYQQDKPILTPKI</sequence>
<gene>
    <name evidence="5" type="ORF">NEA10_12560</name>
</gene>
<evidence type="ECO:0000256" key="1">
    <source>
        <dbReference type="ARBA" id="ARBA00022603"/>
    </source>
</evidence>
<dbReference type="InterPro" id="IPR045097">
    <property type="entry name" value="Thymidate_synth/dCMP_Mease"/>
</dbReference>
<evidence type="ECO:0000256" key="2">
    <source>
        <dbReference type="ARBA" id="ARBA00022679"/>
    </source>
</evidence>
<organism evidence="5 6">
    <name type="scientific">Phormidium yuhuli AB48</name>
    <dbReference type="NCBI Taxonomy" id="2940671"/>
    <lineage>
        <taxon>Bacteria</taxon>
        <taxon>Bacillati</taxon>
        <taxon>Cyanobacteriota</taxon>
        <taxon>Cyanophyceae</taxon>
        <taxon>Oscillatoriophycideae</taxon>
        <taxon>Oscillatoriales</taxon>
        <taxon>Oscillatoriaceae</taxon>
        <taxon>Phormidium</taxon>
        <taxon>Phormidium yuhuli</taxon>
    </lineage>
</organism>
<evidence type="ECO:0000259" key="4">
    <source>
        <dbReference type="Pfam" id="PF14251"/>
    </source>
</evidence>
<feature type="domain" description="DUF4346" evidence="4">
    <location>
        <begin position="415"/>
        <end position="492"/>
    </location>
</feature>
<keyword evidence="1" id="KW-0489">Methyltransferase</keyword>
<protein>
    <submittedName>
        <fullName evidence="5">Thymidylate synthase</fullName>
    </submittedName>
</protein>
<dbReference type="Proteomes" id="UP001056708">
    <property type="component" value="Chromosome"/>
</dbReference>